<gene>
    <name evidence="2" type="ORF">BDY21DRAFT_408438</name>
</gene>
<feature type="domain" description="Aminoglycoside phosphotransferase" evidence="1">
    <location>
        <begin position="62"/>
        <end position="311"/>
    </location>
</feature>
<dbReference type="InterPro" id="IPR011009">
    <property type="entry name" value="Kinase-like_dom_sf"/>
</dbReference>
<evidence type="ECO:0000313" key="2">
    <source>
        <dbReference type="EMBL" id="KAF2460174.1"/>
    </source>
</evidence>
<dbReference type="InterPro" id="IPR051678">
    <property type="entry name" value="AGP_Transferase"/>
</dbReference>
<dbReference type="PANTHER" id="PTHR21310">
    <property type="entry name" value="AMINOGLYCOSIDE PHOSPHOTRANSFERASE-RELATED-RELATED"/>
    <property type="match status" value="1"/>
</dbReference>
<dbReference type="SUPFAM" id="SSF56112">
    <property type="entry name" value="Protein kinase-like (PK-like)"/>
    <property type="match status" value="1"/>
</dbReference>
<dbReference type="EMBL" id="MU001674">
    <property type="protein sequence ID" value="KAF2460174.1"/>
    <property type="molecule type" value="Genomic_DNA"/>
</dbReference>
<dbReference type="PANTHER" id="PTHR21310:SF13">
    <property type="entry name" value="AMINOGLYCOSIDE PHOSPHOTRANSFERASE DOMAIN-CONTAINING PROTEIN"/>
    <property type="match status" value="1"/>
</dbReference>
<dbReference type="InterPro" id="IPR002575">
    <property type="entry name" value="Aminoglycoside_PTrfase"/>
</dbReference>
<dbReference type="OrthoDB" id="2906425at2759"/>
<evidence type="ECO:0000259" key="1">
    <source>
        <dbReference type="Pfam" id="PF01636"/>
    </source>
</evidence>
<organism evidence="2 3">
    <name type="scientific">Lineolata rhizophorae</name>
    <dbReference type="NCBI Taxonomy" id="578093"/>
    <lineage>
        <taxon>Eukaryota</taxon>
        <taxon>Fungi</taxon>
        <taxon>Dikarya</taxon>
        <taxon>Ascomycota</taxon>
        <taxon>Pezizomycotina</taxon>
        <taxon>Dothideomycetes</taxon>
        <taxon>Dothideomycetes incertae sedis</taxon>
        <taxon>Lineolatales</taxon>
        <taxon>Lineolataceae</taxon>
        <taxon>Lineolata</taxon>
    </lineage>
</organism>
<accession>A0A6A6P8E4</accession>
<evidence type="ECO:0000313" key="3">
    <source>
        <dbReference type="Proteomes" id="UP000799766"/>
    </source>
</evidence>
<dbReference type="Gene3D" id="3.90.1200.10">
    <property type="match status" value="1"/>
</dbReference>
<dbReference type="AlphaFoldDB" id="A0A6A6P8E4"/>
<sequence length="424" mass="49984">MERGNISQDGLGWEIDISGKLQPTWTKEPDILKIRDIVIRHTPLMAFETIIELYAENKYHKTYRVRSSNWDHCEEYMLYAYLPVYPLMKTMSEVSTMEFIRRNTSIPAPRVIACSPSSGNGLGFEWILIARPEGVPLTMKWDRMSPEAKHRLTRQLADMFTSLYKIRFMLAGIARPEDYMFDVYRVVLPSYFEGRRMQLDSHRGPYLSGERLLQAEIELEMRHLQAISQRLDDEYYCRVDAMLAEHREEIRKLYGKFLRLMPKIFPREELPTEIKVLCHRNLTLGNIFVDRKTLRITSVLGWECASVIPPWKFDFTPSFLKEADLFYQCQISPAFPLEITPSLTRTFEDIINPLIGADGEKSEGYMRKRGFVENLEKINEGQWVAAKWWVDEMTAVYCQDQNQERKGKRRRMRKRSWLPDCICM</sequence>
<keyword evidence="3" id="KW-1185">Reference proteome</keyword>
<protein>
    <recommendedName>
        <fullName evidence="1">Aminoglycoside phosphotransferase domain-containing protein</fullName>
    </recommendedName>
</protein>
<name>A0A6A6P8E4_9PEZI</name>
<dbReference type="Pfam" id="PF01636">
    <property type="entry name" value="APH"/>
    <property type="match status" value="1"/>
</dbReference>
<dbReference type="Proteomes" id="UP000799766">
    <property type="component" value="Unassembled WGS sequence"/>
</dbReference>
<proteinExistence type="predicted"/>
<reference evidence="2" key="1">
    <citation type="journal article" date="2020" name="Stud. Mycol.">
        <title>101 Dothideomycetes genomes: a test case for predicting lifestyles and emergence of pathogens.</title>
        <authorList>
            <person name="Haridas S."/>
            <person name="Albert R."/>
            <person name="Binder M."/>
            <person name="Bloem J."/>
            <person name="Labutti K."/>
            <person name="Salamov A."/>
            <person name="Andreopoulos B."/>
            <person name="Baker S."/>
            <person name="Barry K."/>
            <person name="Bills G."/>
            <person name="Bluhm B."/>
            <person name="Cannon C."/>
            <person name="Castanera R."/>
            <person name="Culley D."/>
            <person name="Daum C."/>
            <person name="Ezra D."/>
            <person name="Gonzalez J."/>
            <person name="Henrissat B."/>
            <person name="Kuo A."/>
            <person name="Liang C."/>
            <person name="Lipzen A."/>
            <person name="Lutzoni F."/>
            <person name="Magnuson J."/>
            <person name="Mondo S."/>
            <person name="Nolan M."/>
            <person name="Ohm R."/>
            <person name="Pangilinan J."/>
            <person name="Park H.-J."/>
            <person name="Ramirez L."/>
            <person name="Alfaro M."/>
            <person name="Sun H."/>
            <person name="Tritt A."/>
            <person name="Yoshinaga Y."/>
            <person name="Zwiers L.-H."/>
            <person name="Turgeon B."/>
            <person name="Goodwin S."/>
            <person name="Spatafora J."/>
            <person name="Crous P."/>
            <person name="Grigoriev I."/>
        </authorList>
    </citation>
    <scope>NUCLEOTIDE SEQUENCE</scope>
    <source>
        <strain evidence="2">ATCC 16933</strain>
    </source>
</reference>